<feature type="chain" id="PRO_5013560415" evidence="5">
    <location>
        <begin position="22"/>
        <end position="458"/>
    </location>
</feature>
<evidence type="ECO:0000256" key="1">
    <source>
        <dbReference type="ARBA" id="ARBA00022617"/>
    </source>
</evidence>
<dbReference type="Proteomes" id="UP000228593">
    <property type="component" value="Unassembled WGS sequence"/>
</dbReference>
<dbReference type="GO" id="GO:0020037">
    <property type="term" value="F:heme binding"/>
    <property type="evidence" value="ECO:0007669"/>
    <property type="project" value="InterPro"/>
</dbReference>
<gene>
    <name evidence="7" type="ORF">CR103_12515</name>
</gene>
<keyword evidence="3 4" id="KW-0408">Iron</keyword>
<sequence length="458" mass="48689">MNRLSTLLFFAGALALPSVHAAGAPDGASLYRQNCAQCHGEQRQGGVGPSLMAHAGKAKADQAGLAAIIANGAPAKGMPAWRGVLDAAQIGAIADYLTTAPVASAAVTTYPELANFRLPAGFSISVFSDQVPNARSLAVSPIGVVYVGSSKAGKVYALSSSKQDGVIDKVVVVAEGLQQPNVAYHDGSLYVGEIARVLRFDRIDSNFERKPAYRVIKADLPKDTHHGAKAIKVGPDGKLYIPIGAPCNVCNNEDQVYSKIFRMDTDGSHFEEFARGVRNSVGLAWHPVTRQMWFTDNGRDLLGDNLPSDKLNLAPKAGLHFGFPYCAGGVLPDPEFAAGRRCDEFVAPMAKLGPHVAALGLNFNAGTMFPAAYKNQLFIAEHGSWNRSQKSGYRVALVTLADNQVASDTVFIDGFLQDGVVVGRPVDIAFLPDGSMLVSDDFRGRVYRIAYKAPAAGK</sequence>
<dbReference type="Gene3D" id="1.10.760.10">
    <property type="entry name" value="Cytochrome c-like domain"/>
    <property type="match status" value="1"/>
</dbReference>
<dbReference type="PANTHER" id="PTHR33546:SF1">
    <property type="entry name" value="LARGE, MULTIFUNCTIONAL SECRETED PROTEIN"/>
    <property type="match status" value="1"/>
</dbReference>
<dbReference type="Pfam" id="PF13442">
    <property type="entry name" value="Cytochrome_CBB3"/>
    <property type="match status" value="1"/>
</dbReference>
<dbReference type="InterPro" id="IPR054539">
    <property type="entry name" value="Beta-prop_PDH"/>
</dbReference>
<evidence type="ECO:0000256" key="3">
    <source>
        <dbReference type="ARBA" id="ARBA00023004"/>
    </source>
</evidence>
<keyword evidence="5" id="KW-0732">Signal</keyword>
<keyword evidence="8" id="KW-1185">Reference proteome</keyword>
<evidence type="ECO:0000259" key="6">
    <source>
        <dbReference type="PROSITE" id="PS51007"/>
    </source>
</evidence>
<keyword evidence="2 4" id="KW-0479">Metal-binding</keyword>
<dbReference type="InterPro" id="IPR011042">
    <property type="entry name" value="6-blade_b-propeller_TolB-like"/>
</dbReference>
<feature type="domain" description="Cytochrome c" evidence="6">
    <location>
        <begin position="22"/>
        <end position="101"/>
    </location>
</feature>
<dbReference type="GO" id="GO:0046872">
    <property type="term" value="F:metal ion binding"/>
    <property type="evidence" value="ECO:0007669"/>
    <property type="project" value="UniProtKB-KW"/>
</dbReference>
<dbReference type="Pfam" id="PF22807">
    <property type="entry name" value="TrAA12"/>
    <property type="match status" value="1"/>
</dbReference>
<dbReference type="SUPFAM" id="SSF50952">
    <property type="entry name" value="Soluble quinoprotein glucose dehydrogenase"/>
    <property type="match status" value="1"/>
</dbReference>
<evidence type="ECO:0000256" key="5">
    <source>
        <dbReference type="SAM" id="SignalP"/>
    </source>
</evidence>
<dbReference type="InterPro" id="IPR009056">
    <property type="entry name" value="Cyt_c-like_dom"/>
</dbReference>
<proteinExistence type="predicted"/>
<evidence type="ECO:0000313" key="7">
    <source>
        <dbReference type="EMBL" id="PIL39436.1"/>
    </source>
</evidence>
<evidence type="ECO:0000256" key="2">
    <source>
        <dbReference type="ARBA" id="ARBA00022723"/>
    </source>
</evidence>
<dbReference type="OrthoDB" id="9770043at2"/>
<dbReference type="EMBL" id="PDOB01000018">
    <property type="protein sequence ID" value="PIL39436.1"/>
    <property type="molecule type" value="Genomic_DNA"/>
</dbReference>
<dbReference type="Gene3D" id="2.120.10.30">
    <property type="entry name" value="TolB, C-terminal domain"/>
    <property type="match status" value="1"/>
</dbReference>
<dbReference type="PROSITE" id="PS51007">
    <property type="entry name" value="CYTC"/>
    <property type="match status" value="1"/>
</dbReference>
<evidence type="ECO:0000313" key="8">
    <source>
        <dbReference type="Proteomes" id="UP000228593"/>
    </source>
</evidence>
<feature type="signal peptide" evidence="5">
    <location>
        <begin position="1"/>
        <end position="21"/>
    </location>
</feature>
<dbReference type="SUPFAM" id="SSF46626">
    <property type="entry name" value="Cytochrome c"/>
    <property type="match status" value="1"/>
</dbReference>
<accession>A0A2G8T071</accession>
<dbReference type="GO" id="GO:0009055">
    <property type="term" value="F:electron transfer activity"/>
    <property type="evidence" value="ECO:0007669"/>
    <property type="project" value="InterPro"/>
</dbReference>
<dbReference type="InterPro" id="IPR011041">
    <property type="entry name" value="Quinoprot_gluc/sorb_DH_b-prop"/>
</dbReference>
<dbReference type="PANTHER" id="PTHR33546">
    <property type="entry name" value="LARGE, MULTIFUNCTIONAL SECRETED PROTEIN-RELATED"/>
    <property type="match status" value="1"/>
</dbReference>
<protein>
    <submittedName>
        <fullName evidence="7">L-sorbosone dehydrogenase</fullName>
    </submittedName>
</protein>
<keyword evidence="1 4" id="KW-0349">Heme</keyword>
<comment type="caution">
    <text evidence="7">The sequence shown here is derived from an EMBL/GenBank/DDBJ whole genome shotgun (WGS) entry which is preliminary data.</text>
</comment>
<dbReference type="InterPro" id="IPR036909">
    <property type="entry name" value="Cyt_c-like_dom_sf"/>
</dbReference>
<evidence type="ECO:0000256" key="4">
    <source>
        <dbReference type="PROSITE-ProRule" id="PRU00433"/>
    </source>
</evidence>
<reference evidence="7 8" key="1">
    <citation type="submission" date="2017-10" db="EMBL/GenBank/DDBJ databases">
        <title>Massilia psychrophilum sp. nov., a novel purple-pigmented bacterium isolated from Tianshan glacier, Xinjiang Municipality, China.</title>
        <authorList>
            <person name="Wang H."/>
        </authorList>
    </citation>
    <scope>NUCLEOTIDE SEQUENCE [LARGE SCALE GENOMIC DNA]</scope>
    <source>
        <strain evidence="7 8">JCM 30813</strain>
    </source>
</reference>
<dbReference type="AlphaFoldDB" id="A0A2G8T071"/>
<name>A0A2G8T071_9BURK</name>
<organism evidence="7 8">
    <name type="scientific">Massilia psychrophila</name>
    <dbReference type="NCBI Taxonomy" id="1603353"/>
    <lineage>
        <taxon>Bacteria</taxon>
        <taxon>Pseudomonadati</taxon>
        <taxon>Pseudomonadota</taxon>
        <taxon>Betaproteobacteria</taxon>
        <taxon>Burkholderiales</taxon>
        <taxon>Oxalobacteraceae</taxon>
        <taxon>Telluria group</taxon>
        <taxon>Massilia</taxon>
    </lineage>
</organism>
<dbReference type="RefSeq" id="WP_099916329.1">
    <property type="nucleotide sequence ID" value="NZ_BMHS01000012.1"/>
</dbReference>